<dbReference type="PANTHER" id="PTHR30538">
    <property type="entry name" value="LYSINE 2,3-AMINOMUTASE-RELATED"/>
    <property type="match status" value="1"/>
</dbReference>
<evidence type="ECO:0000256" key="5">
    <source>
        <dbReference type="ARBA" id="ARBA00022691"/>
    </source>
</evidence>
<evidence type="ECO:0000256" key="6">
    <source>
        <dbReference type="ARBA" id="ARBA00022723"/>
    </source>
</evidence>
<keyword evidence="9 12" id="KW-0411">Iron-sulfur</keyword>
<dbReference type="AlphaFoldDB" id="A0A2A4YFN3"/>
<protein>
    <recommendedName>
        <fullName evidence="3">L-lysine 2,3-aminomutase</fullName>
    </recommendedName>
    <alternativeName>
        <fullName evidence="11">EF-P post-translational modification enzyme B</fullName>
    </alternativeName>
</protein>
<evidence type="ECO:0000256" key="10">
    <source>
        <dbReference type="ARBA" id="ARBA00023235"/>
    </source>
</evidence>
<keyword evidence="5" id="KW-0949">S-adenosyl-L-methionine</keyword>
<dbReference type="GO" id="GO:0051539">
    <property type="term" value="F:4 iron, 4 sulfur cluster binding"/>
    <property type="evidence" value="ECO:0007669"/>
    <property type="project" value="UniProtKB-KW"/>
</dbReference>
<dbReference type="Proteomes" id="UP000217838">
    <property type="component" value="Unassembled WGS sequence"/>
</dbReference>
<evidence type="ECO:0000256" key="12">
    <source>
        <dbReference type="PIRSR" id="PIRSR004911-1"/>
    </source>
</evidence>
<dbReference type="InterPro" id="IPR003739">
    <property type="entry name" value="Lys_aminomutase/Glu_NH3_mut"/>
</dbReference>
<comment type="caution">
    <text evidence="15">The sequence shown here is derived from an EMBL/GenBank/DDBJ whole genome shotgun (WGS) entry which is preliminary data.</text>
</comment>
<dbReference type="NCBIfam" id="TIGR00238">
    <property type="entry name" value="KamA family radical SAM protein"/>
    <property type="match status" value="1"/>
</dbReference>
<accession>A0A2A4YFN3</accession>
<dbReference type="Gene3D" id="3.20.20.70">
    <property type="entry name" value="Aldolase class I"/>
    <property type="match status" value="1"/>
</dbReference>
<name>A0A2A4YFN3_UNCAE</name>
<keyword evidence="7 13" id="KW-0663">Pyridoxal phosphate</keyword>
<evidence type="ECO:0000256" key="1">
    <source>
        <dbReference type="ARBA" id="ARBA00001352"/>
    </source>
</evidence>
<dbReference type="InterPro" id="IPR013785">
    <property type="entry name" value="Aldolase_TIM"/>
</dbReference>
<dbReference type="SFLD" id="SFLDF00314">
    <property type="entry name" value="L-lysine_2_3-aminomutase_(yjeK"/>
    <property type="match status" value="1"/>
</dbReference>
<evidence type="ECO:0000256" key="7">
    <source>
        <dbReference type="ARBA" id="ARBA00022898"/>
    </source>
</evidence>
<evidence type="ECO:0000256" key="3">
    <source>
        <dbReference type="ARBA" id="ARBA00022363"/>
    </source>
</evidence>
<comment type="catalytic activity">
    <reaction evidence="1">
        <text>L-lysine = D-beta-lysine</text>
        <dbReference type="Rhea" id="RHEA:44148"/>
        <dbReference type="ChEBI" id="CHEBI:32551"/>
        <dbReference type="ChEBI" id="CHEBI:84138"/>
    </reaction>
</comment>
<evidence type="ECO:0000256" key="4">
    <source>
        <dbReference type="ARBA" id="ARBA00022485"/>
    </source>
</evidence>
<keyword evidence="4 12" id="KW-0004">4Fe-4S</keyword>
<evidence type="ECO:0000259" key="14">
    <source>
        <dbReference type="PROSITE" id="PS51918"/>
    </source>
</evidence>
<feature type="modified residue" description="N6-(pyridoxal phosphate)lysine" evidence="13">
    <location>
        <position position="327"/>
    </location>
</feature>
<dbReference type="SFLD" id="SFLDS00029">
    <property type="entry name" value="Radical_SAM"/>
    <property type="match status" value="1"/>
</dbReference>
<feature type="binding site" evidence="12">
    <location>
        <position position="117"/>
    </location>
    <ligand>
        <name>[4Fe-4S] cluster</name>
        <dbReference type="ChEBI" id="CHEBI:49883"/>
        <note>4Fe-4S-S-AdoMet</note>
    </ligand>
</feature>
<evidence type="ECO:0000256" key="9">
    <source>
        <dbReference type="ARBA" id="ARBA00023014"/>
    </source>
</evidence>
<dbReference type="CDD" id="cd01335">
    <property type="entry name" value="Radical_SAM"/>
    <property type="match status" value="1"/>
</dbReference>
<keyword evidence="8" id="KW-0408">Iron</keyword>
<reference evidence="16" key="1">
    <citation type="submission" date="2017-08" db="EMBL/GenBank/DDBJ databases">
        <title>A dynamic microbial community with high functional redundancy inhabits the cold, oxic subseafloor aquifer.</title>
        <authorList>
            <person name="Tully B.J."/>
            <person name="Wheat C.G."/>
            <person name="Glazer B.T."/>
            <person name="Huber J.A."/>
        </authorList>
    </citation>
    <scope>NUCLEOTIDE SEQUENCE [LARGE SCALE GENOMIC DNA]</scope>
</reference>
<evidence type="ECO:0000256" key="11">
    <source>
        <dbReference type="ARBA" id="ARBA00030756"/>
    </source>
</evidence>
<dbReference type="InterPro" id="IPR022462">
    <property type="entry name" value="EpmB"/>
</dbReference>
<dbReference type="EMBL" id="NVUU01000057">
    <property type="protein sequence ID" value="PCI93613.1"/>
    <property type="molecule type" value="Genomic_DNA"/>
</dbReference>
<dbReference type="SUPFAM" id="SSF102114">
    <property type="entry name" value="Radical SAM enzymes"/>
    <property type="match status" value="1"/>
</dbReference>
<keyword evidence="10" id="KW-0413">Isomerase</keyword>
<dbReference type="GO" id="GO:0016853">
    <property type="term" value="F:isomerase activity"/>
    <property type="evidence" value="ECO:0007669"/>
    <property type="project" value="UniProtKB-KW"/>
</dbReference>
<gene>
    <name evidence="15" type="ORF">COB11_05040</name>
</gene>
<feature type="binding site" evidence="12">
    <location>
        <position position="121"/>
    </location>
    <ligand>
        <name>[4Fe-4S] cluster</name>
        <dbReference type="ChEBI" id="CHEBI:49883"/>
        <note>4Fe-4S-S-AdoMet</note>
    </ligand>
</feature>
<dbReference type="PROSITE" id="PS51918">
    <property type="entry name" value="RADICAL_SAM"/>
    <property type="match status" value="1"/>
</dbReference>
<dbReference type="SFLD" id="SFLDG01070">
    <property type="entry name" value="PLP-dependent"/>
    <property type="match status" value="1"/>
</dbReference>
<evidence type="ECO:0000313" key="16">
    <source>
        <dbReference type="Proteomes" id="UP000217838"/>
    </source>
</evidence>
<proteinExistence type="predicted"/>
<evidence type="ECO:0000256" key="13">
    <source>
        <dbReference type="PIRSR" id="PIRSR603739-50"/>
    </source>
</evidence>
<dbReference type="Pfam" id="PF04055">
    <property type="entry name" value="Radical_SAM"/>
    <property type="match status" value="1"/>
</dbReference>
<dbReference type="InterPro" id="IPR058240">
    <property type="entry name" value="rSAM_sf"/>
</dbReference>
<sequence>MQIALKKNVTALWKKILKTNFTDLEELADFLNLSPKKRQFLTQRKDFPLNLPRRLAAKIQKNSLTDPIFQQFVPLDREHDIAKGFVKSPVCDENFQKTPKLLQKYNSRVLFITTSACAMNCRFCFRQNYPYETSSNKRFENELGVIKEDPSIIEVILSGGDPLSLSDDKLQYLIHRLEEIPHVKLLRFHTRFPIGIPERICSSFLSMLEKTSLQVVFVTHINHPKEIDEDVCNALKSVQKLGVTMLNHSVLLKGVNDDFDTLYELCKKLIVTGVTPYYLNQLDPVSGAAHFDVEVKEGIKLVKKLREELPGYAVPTYIQEIPNEKSKTPLHTI</sequence>
<dbReference type="PANTHER" id="PTHR30538:SF1">
    <property type="entry name" value="L-LYSINE 2,3-AMINOMUTASE"/>
    <property type="match status" value="1"/>
</dbReference>
<organism evidence="15 16">
    <name type="scientific">Aerophobetes bacterium</name>
    <dbReference type="NCBI Taxonomy" id="2030807"/>
    <lineage>
        <taxon>Bacteria</taxon>
        <taxon>Candidatus Aerophobota</taxon>
    </lineage>
</organism>
<evidence type="ECO:0000313" key="15">
    <source>
        <dbReference type="EMBL" id="PCI93613.1"/>
    </source>
</evidence>
<evidence type="ECO:0000256" key="2">
    <source>
        <dbReference type="ARBA" id="ARBA00001933"/>
    </source>
</evidence>
<keyword evidence="6 12" id="KW-0479">Metal-binding</keyword>
<dbReference type="GO" id="GO:0046872">
    <property type="term" value="F:metal ion binding"/>
    <property type="evidence" value="ECO:0007669"/>
    <property type="project" value="UniProtKB-KW"/>
</dbReference>
<evidence type="ECO:0000256" key="8">
    <source>
        <dbReference type="ARBA" id="ARBA00023004"/>
    </source>
</evidence>
<feature type="domain" description="Radical SAM core" evidence="14">
    <location>
        <begin position="103"/>
        <end position="313"/>
    </location>
</feature>
<comment type="cofactor">
    <cofactor evidence="2 13">
        <name>pyridoxal 5'-phosphate</name>
        <dbReference type="ChEBI" id="CHEBI:597326"/>
    </cofactor>
</comment>
<feature type="binding site" evidence="12">
    <location>
        <position position="124"/>
    </location>
    <ligand>
        <name>[4Fe-4S] cluster</name>
        <dbReference type="ChEBI" id="CHEBI:49883"/>
        <note>4Fe-4S-S-AdoMet</note>
    </ligand>
</feature>
<dbReference type="InterPro" id="IPR007197">
    <property type="entry name" value="rSAM"/>
</dbReference>
<dbReference type="PIRSF" id="PIRSF004911">
    <property type="entry name" value="DUF160"/>
    <property type="match status" value="1"/>
</dbReference>